<proteinExistence type="predicted"/>
<keyword evidence="3" id="KW-0442">Lipid degradation</keyword>
<evidence type="ECO:0000259" key="5">
    <source>
        <dbReference type="Pfam" id="PF01764"/>
    </source>
</evidence>
<name>A0A1N6V1A8_9SPHI</name>
<sequence length="282" mass="30913">MKNQKFGVMPPTALNYGYFVKAAYDVYNALPDVLSPTQDQYPNFPSGYRLLFNIQMSNFFGPILKPVYFGFAAIDLSNPSSIVIAIRGTIGWMEWWDNLHAYPVPCPFAPNSGNVVAGFLDLYNSLKILVPGASSIDNAIALRETVVPGLKSVFNLDNYTQVTVAGHSLGASLATLYGLHMAATNSKRSVVIYTYASPCTGNADFVKYYNTVISESYRIYNEPDVVPKILLWLGYSAVPVGFELNSLLDPNVKQSIGCYHYLTTYLYLLGAPASILGTCATT</sequence>
<keyword evidence="1" id="KW-0378">Hydrolase</keyword>
<dbReference type="SUPFAM" id="SSF53474">
    <property type="entry name" value="alpha/beta-Hydrolases"/>
    <property type="match status" value="1"/>
</dbReference>
<evidence type="ECO:0000313" key="7">
    <source>
        <dbReference type="EMBL" id="MBB6127397.1"/>
    </source>
</evidence>
<gene>
    <name evidence="7" type="ORF">HDF22_001503</name>
    <name evidence="6" type="ORF">HDF23_001750</name>
</gene>
<dbReference type="GO" id="GO:0016042">
    <property type="term" value="P:lipid catabolic process"/>
    <property type="evidence" value="ECO:0007669"/>
    <property type="project" value="UniProtKB-KW"/>
</dbReference>
<accession>A0A1N6V1A8</accession>
<dbReference type="CDD" id="cd00519">
    <property type="entry name" value="Lipase_3"/>
    <property type="match status" value="1"/>
</dbReference>
<dbReference type="PANTHER" id="PTHR31403">
    <property type="entry name" value="PHOSPHOLIPASE A1-IBETA2, CHLOROPLASTIC"/>
    <property type="match status" value="1"/>
</dbReference>
<evidence type="ECO:0000313" key="8">
    <source>
        <dbReference type="Proteomes" id="UP000541583"/>
    </source>
</evidence>
<dbReference type="Pfam" id="PF01764">
    <property type="entry name" value="Lipase_3"/>
    <property type="match status" value="1"/>
</dbReference>
<evidence type="ECO:0000256" key="2">
    <source>
        <dbReference type="ARBA" id="ARBA00022946"/>
    </source>
</evidence>
<dbReference type="Gene3D" id="3.40.50.1820">
    <property type="entry name" value="alpha/beta hydrolase"/>
    <property type="match status" value="1"/>
</dbReference>
<comment type="caution">
    <text evidence="7">The sequence shown here is derived from an EMBL/GenBank/DDBJ whole genome shotgun (WGS) entry which is preliminary data.</text>
</comment>
<evidence type="ECO:0000313" key="6">
    <source>
        <dbReference type="EMBL" id="MBB6109007.1"/>
    </source>
</evidence>
<evidence type="ECO:0000313" key="9">
    <source>
        <dbReference type="Proteomes" id="UP000548326"/>
    </source>
</evidence>
<dbReference type="GO" id="GO:0004620">
    <property type="term" value="F:phospholipase activity"/>
    <property type="evidence" value="ECO:0007669"/>
    <property type="project" value="UniProtKB-ARBA"/>
</dbReference>
<dbReference type="RefSeq" id="WP_076372340.1">
    <property type="nucleotide sequence ID" value="NZ_FTMG01000003.1"/>
</dbReference>
<evidence type="ECO:0000256" key="3">
    <source>
        <dbReference type="ARBA" id="ARBA00022963"/>
    </source>
</evidence>
<feature type="domain" description="Fungal lipase-type" evidence="5">
    <location>
        <begin position="83"/>
        <end position="230"/>
    </location>
</feature>
<keyword evidence="4" id="KW-0443">Lipid metabolism</keyword>
<dbReference type="Proteomes" id="UP000548326">
    <property type="component" value="Unassembled WGS sequence"/>
</dbReference>
<dbReference type="EMBL" id="JACHCA010000003">
    <property type="protein sequence ID" value="MBB6127397.1"/>
    <property type="molecule type" value="Genomic_DNA"/>
</dbReference>
<protein>
    <submittedName>
        <fullName evidence="6 7">Lipase</fullName>
    </submittedName>
</protein>
<dbReference type="InterPro" id="IPR029058">
    <property type="entry name" value="AB_hydrolase_fold"/>
</dbReference>
<dbReference type="AlphaFoldDB" id="A0A1N6V1A8"/>
<reference evidence="8 9" key="1">
    <citation type="submission" date="2020-08" db="EMBL/GenBank/DDBJ databases">
        <title>Genomic Encyclopedia of Type Strains, Phase IV (KMG-V): Genome sequencing to study the core and pangenomes of soil and plant-associated prokaryotes.</title>
        <authorList>
            <person name="Whitman W."/>
        </authorList>
    </citation>
    <scope>NUCLEOTIDE SEQUENCE [LARGE SCALE GENOMIC DNA]</scope>
    <source>
        <strain evidence="6 8">ANJLi2</strain>
        <strain evidence="7 9">MP601</strain>
    </source>
</reference>
<organism evidence="7 9">
    <name type="scientific">Mucilaginibacter lappiensis</name>
    <dbReference type="NCBI Taxonomy" id="354630"/>
    <lineage>
        <taxon>Bacteria</taxon>
        <taxon>Pseudomonadati</taxon>
        <taxon>Bacteroidota</taxon>
        <taxon>Sphingobacteriia</taxon>
        <taxon>Sphingobacteriales</taxon>
        <taxon>Sphingobacteriaceae</taxon>
        <taxon>Mucilaginibacter</taxon>
    </lineage>
</organism>
<dbReference type="STRING" id="354630.SAMN05421821_103244"/>
<evidence type="ECO:0000256" key="4">
    <source>
        <dbReference type="ARBA" id="ARBA00023098"/>
    </source>
</evidence>
<dbReference type="Proteomes" id="UP000541583">
    <property type="component" value="Unassembled WGS sequence"/>
</dbReference>
<dbReference type="EMBL" id="JACHCB010000003">
    <property type="protein sequence ID" value="MBB6109007.1"/>
    <property type="molecule type" value="Genomic_DNA"/>
</dbReference>
<keyword evidence="8" id="KW-1185">Reference proteome</keyword>
<dbReference type="InterPro" id="IPR002921">
    <property type="entry name" value="Fungal_lipase-type"/>
</dbReference>
<evidence type="ECO:0000256" key="1">
    <source>
        <dbReference type="ARBA" id="ARBA00022801"/>
    </source>
</evidence>
<dbReference type="OrthoDB" id="5522031at2"/>
<dbReference type="PANTHER" id="PTHR31403:SF7">
    <property type="entry name" value="PHOSPHOLIPASE A1-IGAMMA3, CHLOROPLASTIC"/>
    <property type="match status" value="1"/>
</dbReference>
<keyword evidence="2" id="KW-0809">Transit peptide</keyword>